<feature type="coiled-coil region" evidence="1">
    <location>
        <begin position="39"/>
        <end position="73"/>
    </location>
</feature>
<comment type="caution">
    <text evidence="3">The sequence shown here is derived from an EMBL/GenBank/DDBJ whole genome shotgun (WGS) entry which is preliminary data.</text>
</comment>
<organism evidence="3">
    <name type="scientific">Hexamita inflata</name>
    <dbReference type="NCBI Taxonomy" id="28002"/>
    <lineage>
        <taxon>Eukaryota</taxon>
        <taxon>Metamonada</taxon>
        <taxon>Diplomonadida</taxon>
        <taxon>Hexamitidae</taxon>
        <taxon>Hexamitinae</taxon>
        <taxon>Hexamita</taxon>
    </lineage>
</organism>
<evidence type="ECO:0000313" key="4">
    <source>
        <dbReference type="EMBL" id="CAL6023842.1"/>
    </source>
</evidence>
<reference evidence="4 5" key="2">
    <citation type="submission" date="2024-07" db="EMBL/GenBank/DDBJ databases">
        <authorList>
            <person name="Akdeniz Z."/>
        </authorList>
    </citation>
    <scope>NUCLEOTIDE SEQUENCE [LARGE SCALE GENOMIC DNA]</scope>
</reference>
<evidence type="ECO:0000256" key="1">
    <source>
        <dbReference type="SAM" id="Coils"/>
    </source>
</evidence>
<feature type="region of interest" description="Disordered" evidence="2">
    <location>
        <begin position="122"/>
        <end position="260"/>
    </location>
</feature>
<sequence>MQTSILFSRLRRTSQPQSITSDDDIVRLYQQMDKLSLNTQNQQKLIETLKTKIDELEDKNKQLEQTVNLEQKKKLLSRPASKIPLAKLEVPPELQLTSTPQLRSGLYQQQQINPVLASQVGQPNMQQTSFSNNLNNFQPQMQQMPLSKNPSQQNLNQYPQYPPQYDYHAQPYQQQQQQQFQPNQYQHPQQPLYQQPHPQQAHQTAPLRSKNPIPPPQQQQNQNTFQNPYTKPKSTRPRDPESPYPIQQEQPPVPVKKTKKINKKVTSSIIQSEDEDGVPVFKAKVNVGGMQKVGGVLVEKIKLM</sequence>
<dbReference type="Proteomes" id="UP001642409">
    <property type="component" value="Unassembled WGS sequence"/>
</dbReference>
<gene>
    <name evidence="4" type="ORF">HINF_LOCUS29330</name>
    <name evidence="3" type="ORF">HINF_LOCUS42224</name>
</gene>
<feature type="compositionally biased region" description="Low complexity" evidence="2">
    <location>
        <begin position="152"/>
        <end position="207"/>
    </location>
</feature>
<evidence type="ECO:0000313" key="5">
    <source>
        <dbReference type="Proteomes" id="UP001642409"/>
    </source>
</evidence>
<proteinExistence type="predicted"/>
<keyword evidence="5" id="KW-1185">Reference proteome</keyword>
<accession>A0AA86UG71</accession>
<evidence type="ECO:0000313" key="3">
    <source>
        <dbReference type="EMBL" id="CAI9954579.1"/>
    </source>
</evidence>
<dbReference type="EMBL" id="CATOUU010000849">
    <property type="protein sequence ID" value="CAI9954579.1"/>
    <property type="molecule type" value="Genomic_DNA"/>
</dbReference>
<evidence type="ECO:0000256" key="2">
    <source>
        <dbReference type="SAM" id="MobiDB-lite"/>
    </source>
</evidence>
<name>A0AA86UG71_9EUKA</name>
<dbReference type="EMBL" id="CAXDID020000094">
    <property type="protein sequence ID" value="CAL6023842.1"/>
    <property type="molecule type" value="Genomic_DNA"/>
</dbReference>
<reference evidence="3" key="1">
    <citation type="submission" date="2023-06" db="EMBL/GenBank/DDBJ databases">
        <authorList>
            <person name="Kurt Z."/>
        </authorList>
    </citation>
    <scope>NUCLEOTIDE SEQUENCE</scope>
</reference>
<feature type="compositionally biased region" description="Polar residues" evidence="2">
    <location>
        <begin position="122"/>
        <end position="151"/>
    </location>
</feature>
<dbReference type="AlphaFoldDB" id="A0AA86UG71"/>
<keyword evidence="1" id="KW-0175">Coiled coil</keyword>
<protein>
    <submittedName>
        <fullName evidence="4">Hypothetical_protein</fullName>
    </submittedName>
</protein>
<feature type="compositionally biased region" description="Low complexity" evidence="2">
    <location>
        <begin position="218"/>
        <end position="228"/>
    </location>
</feature>